<keyword evidence="3" id="KW-1185">Reference proteome</keyword>
<organism evidence="2 3">
    <name type="scientific">Athelia psychrophila</name>
    <dbReference type="NCBI Taxonomy" id="1759441"/>
    <lineage>
        <taxon>Eukaryota</taxon>
        <taxon>Fungi</taxon>
        <taxon>Dikarya</taxon>
        <taxon>Basidiomycota</taxon>
        <taxon>Agaricomycotina</taxon>
        <taxon>Agaricomycetes</taxon>
        <taxon>Agaricomycetidae</taxon>
        <taxon>Atheliales</taxon>
        <taxon>Atheliaceae</taxon>
        <taxon>Athelia</taxon>
    </lineage>
</organism>
<dbReference type="OrthoDB" id="2755889at2759"/>
<reference evidence="2 3" key="1">
    <citation type="journal article" date="2016" name="Mol. Biol. Evol.">
        <title>Comparative Genomics of Early-Diverging Mushroom-Forming Fungi Provides Insights into the Origins of Lignocellulose Decay Capabilities.</title>
        <authorList>
            <person name="Nagy L.G."/>
            <person name="Riley R."/>
            <person name="Tritt A."/>
            <person name="Adam C."/>
            <person name="Daum C."/>
            <person name="Floudas D."/>
            <person name="Sun H."/>
            <person name="Yadav J.S."/>
            <person name="Pangilinan J."/>
            <person name="Larsson K.H."/>
            <person name="Matsuura K."/>
            <person name="Barry K."/>
            <person name="Labutti K."/>
            <person name="Kuo R."/>
            <person name="Ohm R.A."/>
            <person name="Bhattacharya S.S."/>
            <person name="Shirouzu T."/>
            <person name="Yoshinaga Y."/>
            <person name="Martin F.M."/>
            <person name="Grigoriev I.V."/>
            <person name="Hibbett D.S."/>
        </authorList>
    </citation>
    <scope>NUCLEOTIDE SEQUENCE [LARGE SCALE GENOMIC DNA]</scope>
    <source>
        <strain evidence="2 3">CBS 109695</strain>
    </source>
</reference>
<evidence type="ECO:0000256" key="1">
    <source>
        <dbReference type="SAM" id="MobiDB-lite"/>
    </source>
</evidence>
<accession>A0A166AEG1</accession>
<gene>
    <name evidence="2" type="ORF">FIBSPDRAFT_756586</name>
</gene>
<evidence type="ECO:0000313" key="3">
    <source>
        <dbReference type="Proteomes" id="UP000076532"/>
    </source>
</evidence>
<feature type="compositionally biased region" description="Basic residues" evidence="1">
    <location>
        <begin position="503"/>
        <end position="519"/>
    </location>
</feature>
<feature type="non-terminal residue" evidence="2">
    <location>
        <position position="1"/>
    </location>
</feature>
<dbReference type="AlphaFoldDB" id="A0A166AEG1"/>
<dbReference type="Proteomes" id="UP000076532">
    <property type="component" value="Unassembled WGS sequence"/>
</dbReference>
<proteinExistence type="predicted"/>
<feature type="region of interest" description="Disordered" evidence="1">
    <location>
        <begin position="492"/>
        <end position="519"/>
    </location>
</feature>
<sequence>QWFCQSASPAEAEEVLKGIKTRLDILGVPLPEMVVVDNCCQVRARILRALPDVQVVLDVYHFMMRYLIVIIGGTKNPFRSEVAQDITDAILKTRAKKGVSATYWNRAEQERRLIEAYEKWSRKGGVWSAAAVRTHQDQLAHVSKGCLTRTRDDIRSDGSRIEGSHKGWHSLQRSFASGLVLVLALSHDFVLRRNCRISVDHSPSLFQLSTHGSHHIRLISRIATLSNALLAKENSPAKPLPELRIVDSGETFGLVSSAYATSFKGLLSIKEEPKDESEDVLSNTPEYDTEDVNNLLRNLQIDPALLLLPEPTSLTTAIHSSPALSITAQTGARLAPSSQAVLDTRAPSIVDVFALPVHESLQKLTKSQRLFTVNTGIDVRSLKISSDTEFFLFMRMRKEHQWSSFKMTPTKWATKTKLYNMRLLECTSGSGDSPVLKHPRVLQEKLVTVEYDVVQRIIKNDFKCTPKSSYSSRRSYLPSVFQLAQIPTPRRSGEMHAQLYRYSRPRVKTRNHRRQGKQR</sequence>
<name>A0A166AEG1_9AGAM</name>
<dbReference type="EMBL" id="KV417661">
    <property type="protein sequence ID" value="KZP11522.1"/>
    <property type="molecule type" value="Genomic_DNA"/>
</dbReference>
<evidence type="ECO:0000313" key="2">
    <source>
        <dbReference type="EMBL" id="KZP11522.1"/>
    </source>
</evidence>
<protein>
    <submittedName>
        <fullName evidence="2">Uncharacterized protein</fullName>
    </submittedName>
</protein>